<keyword evidence="6 10" id="KW-0378">Hydrolase</keyword>
<dbReference type="InterPro" id="IPR002496">
    <property type="entry name" value="PRib_AMP_CycHydrolase_dom"/>
</dbReference>
<evidence type="ECO:0000259" key="11">
    <source>
        <dbReference type="Pfam" id="PF01502"/>
    </source>
</evidence>
<reference evidence="12 13" key="1">
    <citation type="submission" date="2016-11" db="EMBL/GenBank/DDBJ databases">
        <authorList>
            <person name="Varghese N."/>
            <person name="Submissions S."/>
        </authorList>
    </citation>
    <scope>NUCLEOTIDE SEQUENCE [LARGE SCALE GENOMIC DNA]</scope>
    <source>
        <strain evidence="12 13">PA</strain>
    </source>
</reference>
<dbReference type="Proteomes" id="UP000184390">
    <property type="component" value="Unassembled WGS sequence"/>
</dbReference>
<evidence type="ECO:0000313" key="12">
    <source>
        <dbReference type="EMBL" id="SHI61500.1"/>
    </source>
</evidence>
<comment type="caution">
    <text evidence="12">The sequence shown here is derived from an EMBL/GenBank/DDBJ whole genome shotgun (WGS) entry which is preliminary data.</text>
</comment>
<keyword evidence="13" id="KW-1185">Reference proteome</keyword>
<feature type="binding site" evidence="10">
    <location>
        <position position="90"/>
    </location>
    <ligand>
        <name>Mg(2+)</name>
        <dbReference type="ChEBI" id="CHEBI:18420"/>
    </ligand>
</feature>
<feature type="binding site" evidence="10">
    <location>
        <position position="114"/>
    </location>
    <ligand>
        <name>Zn(2+)</name>
        <dbReference type="ChEBI" id="CHEBI:29105"/>
        <note>ligand shared between dimeric partners</note>
    </ligand>
</feature>
<evidence type="ECO:0000256" key="8">
    <source>
        <dbReference type="ARBA" id="ARBA00022842"/>
    </source>
</evidence>
<accession>A0ABY1I7D6</accession>
<name>A0ABY1I7D6_9ACTO</name>
<evidence type="ECO:0000256" key="2">
    <source>
        <dbReference type="ARBA" id="ARBA00005169"/>
    </source>
</evidence>
<keyword evidence="7 10" id="KW-0862">Zinc</keyword>
<feature type="binding site" evidence="10">
    <location>
        <position position="91"/>
    </location>
    <ligand>
        <name>Zn(2+)</name>
        <dbReference type="ChEBI" id="CHEBI:29105"/>
        <note>ligand shared between dimeric partners</note>
    </ligand>
</feature>
<keyword evidence="9 10" id="KW-0368">Histidine biosynthesis</keyword>
<evidence type="ECO:0000256" key="7">
    <source>
        <dbReference type="ARBA" id="ARBA00022833"/>
    </source>
</evidence>
<dbReference type="SUPFAM" id="SSF141734">
    <property type="entry name" value="HisI-like"/>
    <property type="match status" value="1"/>
</dbReference>
<keyword evidence="3 10" id="KW-0963">Cytoplasm</keyword>
<dbReference type="Gene3D" id="3.10.20.810">
    <property type="entry name" value="Phosphoribosyl-AMP cyclohydrolase"/>
    <property type="match status" value="1"/>
</dbReference>
<comment type="subcellular location">
    <subcellularLocation>
        <location evidence="10">Cytoplasm</location>
    </subcellularLocation>
</comment>
<dbReference type="InterPro" id="IPR026660">
    <property type="entry name" value="PRA-CH"/>
</dbReference>
<gene>
    <name evidence="10" type="primary">hisI</name>
    <name evidence="12" type="ORF">SAMN05216246_103144</name>
</gene>
<dbReference type="NCBIfam" id="NF000768">
    <property type="entry name" value="PRK00051.1"/>
    <property type="match status" value="1"/>
</dbReference>
<feature type="binding site" evidence="10">
    <location>
        <position position="94"/>
    </location>
    <ligand>
        <name>Mg(2+)</name>
        <dbReference type="ChEBI" id="CHEBI:18420"/>
    </ligand>
</feature>
<organism evidence="12 13">
    <name type="scientific">Actinomyces denticolens</name>
    <dbReference type="NCBI Taxonomy" id="52767"/>
    <lineage>
        <taxon>Bacteria</taxon>
        <taxon>Bacillati</taxon>
        <taxon>Actinomycetota</taxon>
        <taxon>Actinomycetes</taxon>
        <taxon>Actinomycetales</taxon>
        <taxon>Actinomycetaceae</taxon>
        <taxon>Actinomyces</taxon>
    </lineage>
</organism>
<evidence type="ECO:0000256" key="10">
    <source>
        <dbReference type="HAMAP-Rule" id="MF_01021"/>
    </source>
</evidence>
<dbReference type="HAMAP" id="MF_01021">
    <property type="entry name" value="HisI"/>
    <property type="match status" value="1"/>
</dbReference>
<dbReference type="EMBL" id="FQYL01000003">
    <property type="protein sequence ID" value="SHI61500.1"/>
    <property type="molecule type" value="Genomic_DNA"/>
</dbReference>
<comment type="subunit">
    <text evidence="10">Homodimer.</text>
</comment>
<dbReference type="RefSeq" id="WP_073451846.1">
    <property type="nucleotide sequence ID" value="NZ_BDIO01000007.1"/>
</dbReference>
<dbReference type="PANTHER" id="PTHR42945">
    <property type="entry name" value="HISTIDINE BIOSYNTHESIS BIFUNCTIONAL PROTEIN"/>
    <property type="match status" value="1"/>
</dbReference>
<evidence type="ECO:0000256" key="3">
    <source>
        <dbReference type="ARBA" id="ARBA00022490"/>
    </source>
</evidence>
<keyword evidence="4 10" id="KW-0028">Amino-acid biosynthesis</keyword>
<dbReference type="EC" id="3.5.4.19" evidence="10"/>
<feature type="binding site" evidence="10">
    <location>
        <position position="107"/>
    </location>
    <ligand>
        <name>Zn(2+)</name>
        <dbReference type="ChEBI" id="CHEBI:29105"/>
        <note>ligand shared between dimeric partners</note>
    </ligand>
</feature>
<evidence type="ECO:0000256" key="5">
    <source>
        <dbReference type="ARBA" id="ARBA00022723"/>
    </source>
</evidence>
<evidence type="ECO:0000256" key="6">
    <source>
        <dbReference type="ARBA" id="ARBA00022801"/>
    </source>
</evidence>
<comment type="cofactor">
    <cofactor evidence="10">
        <name>Mg(2+)</name>
        <dbReference type="ChEBI" id="CHEBI:18420"/>
    </cofactor>
    <text evidence="10">Binds 1 Mg(2+) ion per subunit.</text>
</comment>
<comment type="similarity">
    <text evidence="10">Belongs to the PRA-CH family.</text>
</comment>
<keyword evidence="5 10" id="KW-0479">Metal-binding</keyword>
<sequence>MNHDAPPAEPPLLPASIASRLKRDEKGLVCAVVQQWDTLEVLMVGWMDDEALRRTLTEGRVTFWSRSRQEYWRKGDTSGHAQYVKAASLDCDGDALLIQVDQVGAACHTGERTCFASGGDLGAQVGGRPSD</sequence>
<feature type="domain" description="Phosphoribosyl-AMP cyclohydrolase" evidence="11">
    <location>
        <begin position="43"/>
        <end position="115"/>
    </location>
</feature>
<protein>
    <recommendedName>
        <fullName evidence="10">Phosphoribosyl-AMP cyclohydrolase</fullName>
        <shortName evidence="10">PRA-CH</shortName>
        <ecNumber evidence="10">3.5.4.19</ecNumber>
    </recommendedName>
</protein>
<evidence type="ECO:0000313" key="13">
    <source>
        <dbReference type="Proteomes" id="UP000184390"/>
    </source>
</evidence>
<dbReference type="InterPro" id="IPR038019">
    <property type="entry name" value="PRib_AMP_CycHydrolase_sf"/>
</dbReference>
<comment type="catalytic activity">
    <reaction evidence="1 10">
        <text>1-(5-phospho-beta-D-ribosyl)-5'-AMP + H2O = 1-(5-phospho-beta-D-ribosyl)-5-[(5-phospho-beta-D-ribosylamino)methylideneamino]imidazole-4-carboxamide</text>
        <dbReference type="Rhea" id="RHEA:20049"/>
        <dbReference type="ChEBI" id="CHEBI:15377"/>
        <dbReference type="ChEBI" id="CHEBI:58435"/>
        <dbReference type="ChEBI" id="CHEBI:59457"/>
        <dbReference type="EC" id="3.5.4.19"/>
    </reaction>
</comment>
<comment type="cofactor">
    <cofactor evidence="10">
        <name>Zn(2+)</name>
        <dbReference type="ChEBI" id="CHEBI:29105"/>
    </cofactor>
    <text evidence="10">Binds 1 zinc ion per subunit.</text>
</comment>
<proteinExistence type="inferred from homology"/>
<dbReference type="PANTHER" id="PTHR42945:SF11">
    <property type="entry name" value="PHOSPHORIBOSYL-AMP CYCLOHYDROLASE"/>
    <property type="match status" value="1"/>
</dbReference>
<dbReference type="Pfam" id="PF01502">
    <property type="entry name" value="PRA-CH"/>
    <property type="match status" value="1"/>
</dbReference>
<evidence type="ECO:0000256" key="9">
    <source>
        <dbReference type="ARBA" id="ARBA00023102"/>
    </source>
</evidence>
<comment type="pathway">
    <text evidence="2 10">Amino-acid biosynthesis; L-histidine biosynthesis; L-histidine from 5-phospho-alpha-D-ribose 1-diphosphate: step 3/9.</text>
</comment>
<keyword evidence="8 10" id="KW-0460">Magnesium</keyword>
<feature type="binding site" evidence="10">
    <location>
        <position position="92"/>
    </location>
    <ligand>
        <name>Mg(2+)</name>
        <dbReference type="ChEBI" id="CHEBI:18420"/>
    </ligand>
</feature>
<comment type="function">
    <text evidence="10">Catalyzes the hydrolysis of the adenine ring of phosphoribosyl-AMP.</text>
</comment>
<evidence type="ECO:0000256" key="1">
    <source>
        <dbReference type="ARBA" id="ARBA00000024"/>
    </source>
</evidence>
<evidence type="ECO:0000256" key="4">
    <source>
        <dbReference type="ARBA" id="ARBA00022605"/>
    </source>
</evidence>